<keyword evidence="4" id="KW-0808">Transferase</keyword>
<dbReference type="GO" id="GO:0006520">
    <property type="term" value="P:amino acid metabolic process"/>
    <property type="evidence" value="ECO:0007669"/>
    <property type="project" value="InterPro"/>
</dbReference>
<evidence type="ECO:0000313" key="8">
    <source>
        <dbReference type="Proteomes" id="UP000824267"/>
    </source>
</evidence>
<evidence type="ECO:0000256" key="4">
    <source>
        <dbReference type="ARBA" id="ARBA00022679"/>
    </source>
</evidence>
<dbReference type="CDD" id="cd00609">
    <property type="entry name" value="AAT_like"/>
    <property type="match status" value="1"/>
</dbReference>
<dbReference type="PANTHER" id="PTHR46383:SF1">
    <property type="entry name" value="ASPARTATE AMINOTRANSFERASE"/>
    <property type="match status" value="1"/>
</dbReference>
<protein>
    <submittedName>
        <fullName evidence="7">Pyridoxal phosphate-dependent aminotransferase</fullName>
    </submittedName>
</protein>
<dbReference type="EMBL" id="DXGG01000016">
    <property type="protein sequence ID" value="HIW86738.1"/>
    <property type="molecule type" value="Genomic_DNA"/>
</dbReference>
<gene>
    <name evidence="7" type="ORF">IAC47_00465</name>
</gene>
<keyword evidence="3 7" id="KW-0032">Aminotransferase</keyword>
<dbReference type="InterPro" id="IPR004839">
    <property type="entry name" value="Aminotransferase_I/II_large"/>
</dbReference>
<dbReference type="InterPro" id="IPR015424">
    <property type="entry name" value="PyrdxlP-dep_Trfase"/>
</dbReference>
<feature type="domain" description="Aminotransferase class I/classII large" evidence="6">
    <location>
        <begin position="36"/>
        <end position="271"/>
    </location>
</feature>
<evidence type="ECO:0000256" key="2">
    <source>
        <dbReference type="ARBA" id="ARBA00007441"/>
    </source>
</evidence>
<evidence type="ECO:0000256" key="5">
    <source>
        <dbReference type="ARBA" id="ARBA00022898"/>
    </source>
</evidence>
<dbReference type="Gene3D" id="3.40.640.10">
    <property type="entry name" value="Type I PLP-dependent aspartate aminotransferase-like (Major domain)"/>
    <property type="match status" value="1"/>
</dbReference>
<reference evidence="7" key="1">
    <citation type="journal article" date="2021" name="PeerJ">
        <title>Extensive microbial diversity within the chicken gut microbiome revealed by metagenomics and culture.</title>
        <authorList>
            <person name="Gilroy R."/>
            <person name="Ravi A."/>
            <person name="Getino M."/>
            <person name="Pursley I."/>
            <person name="Horton D.L."/>
            <person name="Alikhan N.F."/>
            <person name="Baker D."/>
            <person name="Gharbi K."/>
            <person name="Hall N."/>
            <person name="Watson M."/>
            <person name="Adriaenssens E.M."/>
            <person name="Foster-Nyarko E."/>
            <person name="Jarju S."/>
            <person name="Secka A."/>
            <person name="Antonio M."/>
            <person name="Oren A."/>
            <person name="Chaudhuri R.R."/>
            <person name="La Ragione R."/>
            <person name="Hildebrand F."/>
            <person name="Pallen M.J."/>
        </authorList>
    </citation>
    <scope>NUCLEOTIDE SEQUENCE</scope>
    <source>
        <strain evidence="7">Gambia16-930</strain>
    </source>
</reference>
<evidence type="ECO:0000313" key="7">
    <source>
        <dbReference type="EMBL" id="HIW86738.1"/>
    </source>
</evidence>
<dbReference type="GO" id="GO:0008483">
    <property type="term" value="F:transaminase activity"/>
    <property type="evidence" value="ECO:0007669"/>
    <property type="project" value="UniProtKB-KW"/>
</dbReference>
<dbReference type="AlphaFoldDB" id="A0A9D1RGL9"/>
<evidence type="ECO:0000256" key="1">
    <source>
        <dbReference type="ARBA" id="ARBA00001933"/>
    </source>
</evidence>
<accession>A0A9D1RGL9</accession>
<dbReference type="Gene3D" id="3.90.1150.100">
    <property type="match status" value="2"/>
</dbReference>
<evidence type="ECO:0000256" key="3">
    <source>
        <dbReference type="ARBA" id="ARBA00022576"/>
    </source>
</evidence>
<evidence type="ECO:0000259" key="6">
    <source>
        <dbReference type="Pfam" id="PF00155"/>
    </source>
</evidence>
<dbReference type="Pfam" id="PF00155">
    <property type="entry name" value="Aminotran_1_2"/>
    <property type="match status" value="1"/>
</dbReference>
<dbReference type="Proteomes" id="UP000824267">
    <property type="component" value="Unassembled WGS sequence"/>
</dbReference>
<organism evidence="7 8">
    <name type="scientific">Candidatus Onthomorpha intestinigallinarum</name>
    <dbReference type="NCBI Taxonomy" id="2840880"/>
    <lineage>
        <taxon>Bacteria</taxon>
        <taxon>Pseudomonadati</taxon>
        <taxon>Bacteroidota</taxon>
        <taxon>Bacteroidia</taxon>
        <taxon>Bacteroidales</taxon>
        <taxon>Candidatus Onthomorpha</taxon>
    </lineage>
</organism>
<name>A0A9D1RGL9_9BACT</name>
<proteinExistence type="inferred from homology"/>
<dbReference type="GO" id="GO:0030170">
    <property type="term" value="F:pyridoxal phosphate binding"/>
    <property type="evidence" value="ECO:0007669"/>
    <property type="project" value="InterPro"/>
</dbReference>
<reference evidence="7" key="2">
    <citation type="submission" date="2021-04" db="EMBL/GenBank/DDBJ databases">
        <authorList>
            <person name="Gilroy R."/>
        </authorList>
    </citation>
    <scope>NUCLEOTIDE SEQUENCE</scope>
    <source>
        <strain evidence="7">Gambia16-930</strain>
    </source>
</reference>
<sequence length="412" mass="46334">IREVKKIIDDVEAATSEKFVRMEMGVPGLPAVSIGVEAEIEALKNGCAAIYPDIYGTKELKQETARFVKNFLDVQVPEDCCVPTVGSMQGSFAAFMTIARLDGKKNKILFVDPGFPVQKQQCRILGIETEHFDVYDYRGDKLGAKLEEYLSKGDVAALIYSSPNNPAWFSFNEQELQTIGETANKYDVIVIEDLAYFGMDFRKDYSKPGVPPFQPTVAKWAKKYLLMISGSKAFSYAGQRIAVTIMSPELFEFKTDYMKNYFSQDTFGRALIFGSLYALTSGTAFSPQYALTAIFKACNDGTYNFVEPLKDYGQKAHQMKKALVENGFKIVYDKDLDVDIADGFYFTFSYPGFSGEELLSELVYYGISAISLTICRSKRTEGVRACVSLVPHEMIKPFEERLKIFHKDHPIK</sequence>
<feature type="non-terminal residue" evidence="7">
    <location>
        <position position="1"/>
    </location>
</feature>
<dbReference type="InterPro" id="IPR015421">
    <property type="entry name" value="PyrdxlP-dep_Trfase_major"/>
</dbReference>
<comment type="cofactor">
    <cofactor evidence="1">
        <name>pyridoxal 5'-phosphate</name>
        <dbReference type="ChEBI" id="CHEBI:597326"/>
    </cofactor>
</comment>
<dbReference type="PANTHER" id="PTHR46383">
    <property type="entry name" value="ASPARTATE AMINOTRANSFERASE"/>
    <property type="match status" value="1"/>
</dbReference>
<dbReference type="SUPFAM" id="SSF53383">
    <property type="entry name" value="PLP-dependent transferases"/>
    <property type="match status" value="1"/>
</dbReference>
<keyword evidence="5" id="KW-0663">Pyridoxal phosphate</keyword>
<comment type="caution">
    <text evidence="7">The sequence shown here is derived from an EMBL/GenBank/DDBJ whole genome shotgun (WGS) entry which is preliminary data.</text>
</comment>
<dbReference type="InterPro" id="IPR050596">
    <property type="entry name" value="AspAT/PAT-like"/>
</dbReference>
<comment type="similarity">
    <text evidence="2">Belongs to the class-I pyridoxal-phosphate-dependent aminotransferase family.</text>
</comment>